<evidence type="ECO:0000256" key="1">
    <source>
        <dbReference type="SAM" id="MobiDB-lite"/>
    </source>
</evidence>
<dbReference type="EMBL" id="JANPWB010000014">
    <property type="protein sequence ID" value="KAJ1100627.1"/>
    <property type="molecule type" value="Genomic_DNA"/>
</dbReference>
<feature type="region of interest" description="Disordered" evidence="1">
    <location>
        <begin position="1"/>
        <end position="82"/>
    </location>
</feature>
<name>A0AAV7MAV1_PLEWA</name>
<dbReference type="InterPro" id="IPR021109">
    <property type="entry name" value="Peptidase_aspartic_dom_sf"/>
</dbReference>
<proteinExistence type="predicted"/>
<keyword evidence="3" id="KW-1185">Reference proteome</keyword>
<protein>
    <submittedName>
        <fullName evidence="2">Uncharacterized protein</fullName>
    </submittedName>
</protein>
<dbReference type="Gene3D" id="2.40.70.10">
    <property type="entry name" value="Acid Proteases"/>
    <property type="match status" value="1"/>
</dbReference>
<gene>
    <name evidence="2" type="ORF">NDU88_005708</name>
</gene>
<accession>A0AAV7MAV1</accession>
<dbReference type="SUPFAM" id="SSF50630">
    <property type="entry name" value="Acid proteases"/>
    <property type="match status" value="1"/>
</dbReference>
<dbReference type="PANTHER" id="PTHR46888:SF1">
    <property type="entry name" value="RIBONUCLEASE H"/>
    <property type="match status" value="1"/>
</dbReference>
<comment type="caution">
    <text evidence="2">The sequence shown here is derived from an EMBL/GenBank/DDBJ whole genome shotgun (WGS) entry which is preliminary data.</text>
</comment>
<dbReference type="CDD" id="cd00303">
    <property type="entry name" value="retropepsin_like"/>
    <property type="match status" value="1"/>
</dbReference>
<feature type="compositionally biased region" description="Basic and acidic residues" evidence="1">
    <location>
        <begin position="232"/>
        <end position="244"/>
    </location>
</feature>
<dbReference type="PANTHER" id="PTHR46888">
    <property type="entry name" value="ZINC KNUCKLE DOMAINCONTAINING PROTEIN-RELATED"/>
    <property type="match status" value="1"/>
</dbReference>
<dbReference type="Proteomes" id="UP001066276">
    <property type="component" value="Chromosome 10"/>
</dbReference>
<feature type="region of interest" description="Disordered" evidence="1">
    <location>
        <begin position="225"/>
        <end position="244"/>
    </location>
</feature>
<feature type="compositionally biased region" description="Basic and acidic residues" evidence="1">
    <location>
        <begin position="7"/>
        <end position="16"/>
    </location>
</feature>
<evidence type="ECO:0000313" key="3">
    <source>
        <dbReference type="Proteomes" id="UP001066276"/>
    </source>
</evidence>
<sequence length="298" mass="34033">MRWRTPARKDDGLRTADEEENAEDAGVWERDDGQQKRPPVQNQDTREGEDASGALTAAQEAHSEDYNHASGEAWHHQKETEEPMEIGIMKGRVLWSGNKKCKYTITVYLNGIVRKALVDSGCSQSVVRQDLVTPEQWTPQTQVLITCVHGDQRQYPVAIVHLNWRGIEKTITVGMIPHLGEDLILGTDNKNFTPLLEKACQENMANAWWDEAPFGTTEIDVRPMRKKLSRKEKREQQQEYRDRLPPEIPEFVPQTGTVLTIAGTFRQAQREDPTLKNAWQQVFTPGRAIGSSYLHHRK</sequence>
<evidence type="ECO:0000313" key="2">
    <source>
        <dbReference type="EMBL" id="KAJ1100627.1"/>
    </source>
</evidence>
<feature type="compositionally biased region" description="Basic and acidic residues" evidence="1">
    <location>
        <begin position="61"/>
        <end position="81"/>
    </location>
</feature>
<dbReference type="AlphaFoldDB" id="A0AAV7MAV1"/>
<reference evidence="2" key="1">
    <citation type="journal article" date="2022" name="bioRxiv">
        <title>Sequencing and chromosome-scale assembly of the giantPleurodeles waltlgenome.</title>
        <authorList>
            <person name="Brown T."/>
            <person name="Elewa A."/>
            <person name="Iarovenko S."/>
            <person name="Subramanian E."/>
            <person name="Araus A.J."/>
            <person name="Petzold A."/>
            <person name="Susuki M."/>
            <person name="Suzuki K.-i.T."/>
            <person name="Hayashi T."/>
            <person name="Toyoda A."/>
            <person name="Oliveira C."/>
            <person name="Osipova E."/>
            <person name="Leigh N.D."/>
            <person name="Simon A."/>
            <person name="Yun M.H."/>
        </authorList>
    </citation>
    <scope>NUCLEOTIDE SEQUENCE</scope>
    <source>
        <strain evidence="2">20211129_DDA</strain>
        <tissue evidence="2">Liver</tissue>
    </source>
</reference>
<organism evidence="2 3">
    <name type="scientific">Pleurodeles waltl</name>
    <name type="common">Iberian ribbed newt</name>
    <dbReference type="NCBI Taxonomy" id="8319"/>
    <lineage>
        <taxon>Eukaryota</taxon>
        <taxon>Metazoa</taxon>
        <taxon>Chordata</taxon>
        <taxon>Craniata</taxon>
        <taxon>Vertebrata</taxon>
        <taxon>Euteleostomi</taxon>
        <taxon>Amphibia</taxon>
        <taxon>Batrachia</taxon>
        <taxon>Caudata</taxon>
        <taxon>Salamandroidea</taxon>
        <taxon>Salamandridae</taxon>
        <taxon>Pleurodelinae</taxon>
        <taxon>Pleurodeles</taxon>
    </lineage>
</organism>